<gene>
    <name evidence="7" type="ORF">RFI_17039</name>
</gene>
<feature type="non-terminal residue" evidence="7">
    <location>
        <position position="401"/>
    </location>
</feature>
<dbReference type="Gene3D" id="3.30.200.20">
    <property type="entry name" value="Phosphorylase Kinase, domain 1"/>
    <property type="match status" value="1"/>
</dbReference>
<feature type="compositionally biased region" description="Basic and acidic residues" evidence="5">
    <location>
        <begin position="75"/>
        <end position="84"/>
    </location>
</feature>
<dbReference type="PANTHER" id="PTHR24347">
    <property type="entry name" value="SERINE/THREONINE-PROTEIN KINASE"/>
    <property type="match status" value="1"/>
</dbReference>
<dbReference type="InterPro" id="IPR008271">
    <property type="entry name" value="Ser/Thr_kinase_AS"/>
</dbReference>
<feature type="compositionally biased region" description="Basic and acidic residues" evidence="5">
    <location>
        <begin position="13"/>
        <end position="22"/>
    </location>
</feature>
<evidence type="ECO:0000259" key="6">
    <source>
        <dbReference type="PROSITE" id="PS50011"/>
    </source>
</evidence>
<keyword evidence="1 3" id="KW-0547">Nucleotide-binding</keyword>
<feature type="compositionally biased region" description="Polar residues" evidence="5">
    <location>
        <begin position="1"/>
        <end position="11"/>
    </location>
</feature>
<sequence>MGSLCSTSVESGNGREAKKVSTEDSDEERSGSSSKDNGTKKKKEEGGETKTLKSAQNDSNSQETTAKLLSEPNTFDEKESVPEVIPEPREVIDKLLSSGYNEKLHIEVENIRWSSSYEKDLQCDQKFHVLSKKKKKGEEITTSKKKKSFSKYVYMCACMQKKKKKKTNKIMLRWKGQEPALIKFIDKEWPYFGRHNKGERDTVCFDALKKSYVCKEKLGSGNFGVVKLAVRIKDDRKFAAKFINKKRLELEDLKGLMMEISVMKYLSSPEHPNVARLFEVFDSPFQMTQGFSEKTAANLFAQLMSALSYMHDKGIIHRDLKPENLMFETKDLNAQLKLVDFGLAMRLKPVVTDSGDATSQQTTWKKIQEFAGTPEFMAPEIYRDEFYDSSVDMWSAGCILY</sequence>
<feature type="compositionally biased region" description="Basic and acidic residues" evidence="5">
    <location>
        <begin position="37"/>
        <end position="51"/>
    </location>
</feature>
<proteinExistence type="inferred from homology"/>
<dbReference type="GO" id="GO:0004674">
    <property type="term" value="F:protein serine/threonine kinase activity"/>
    <property type="evidence" value="ECO:0007669"/>
    <property type="project" value="UniProtKB-KW"/>
</dbReference>
<keyword evidence="7" id="KW-0808">Transferase</keyword>
<evidence type="ECO:0000313" key="7">
    <source>
        <dbReference type="EMBL" id="ETO20179.1"/>
    </source>
</evidence>
<protein>
    <submittedName>
        <fullName evidence="7">Calcium/calmodulin-dependent protein kinase type II alpha chain</fullName>
    </submittedName>
</protein>
<dbReference type="AlphaFoldDB" id="X6N352"/>
<name>X6N352_RETFI</name>
<evidence type="ECO:0000256" key="1">
    <source>
        <dbReference type="ARBA" id="ARBA00022741"/>
    </source>
</evidence>
<dbReference type="PROSITE" id="PS00108">
    <property type="entry name" value="PROTEIN_KINASE_ST"/>
    <property type="match status" value="1"/>
</dbReference>
<reference evidence="7 8" key="1">
    <citation type="journal article" date="2013" name="Curr. Biol.">
        <title>The Genome of the Foraminiferan Reticulomyxa filosa.</title>
        <authorList>
            <person name="Glockner G."/>
            <person name="Hulsmann N."/>
            <person name="Schleicher M."/>
            <person name="Noegel A.A."/>
            <person name="Eichinger L."/>
            <person name="Gallinger C."/>
            <person name="Pawlowski J."/>
            <person name="Sierra R."/>
            <person name="Euteneuer U."/>
            <person name="Pillet L."/>
            <person name="Moustafa A."/>
            <person name="Platzer M."/>
            <person name="Groth M."/>
            <person name="Szafranski K."/>
            <person name="Schliwa M."/>
        </authorList>
    </citation>
    <scope>NUCLEOTIDE SEQUENCE [LARGE SCALE GENOMIC DNA]</scope>
</reference>
<keyword evidence="7" id="KW-0418">Kinase</keyword>
<feature type="binding site" evidence="3">
    <location>
        <position position="241"/>
    </location>
    <ligand>
        <name>ATP</name>
        <dbReference type="ChEBI" id="CHEBI:30616"/>
    </ligand>
</feature>
<keyword evidence="2 3" id="KW-0067">ATP-binding</keyword>
<organism evidence="7 8">
    <name type="scientific">Reticulomyxa filosa</name>
    <dbReference type="NCBI Taxonomy" id="46433"/>
    <lineage>
        <taxon>Eukaryota</taxon>
        <taxon>Sar</taxon>
        <taxon>Rhizaria</taxon>
        <taxon>Retaria</taxon>
        <taxon>Foraminifera</taxon>
        <taxon>Monothalamids</taxon>
        <taxon>Reticulomyxidae</taxon>
        <taxon>Reticulomyxa</taxon>
    </lineage>
</organism>
<keyword evidence="8" id="KW-1185">Reference proteome</keyword>
<dbReference type="EMBL" id="ASPP01012853">
    <property type="protein sequence ID" value="ETO20179.1"/>
    <property type="molecule type" value="Genomic_DNA"/>
</dbReference>
<dbReference type="GO" id="GO:0005524">
    <property type="term" value="F:ATP binding"/>
    <property type="evidence" value="ECO:0007669"/>
    <property type="project" value="UniProtKB-UniRule"/>
</dbReference>
<dbReference type="OrthoDB" id="1043025at2759"/>
<dbReference type="OMA" id="GLMMEIS"/>
<evidence type="ECO:0000313" key="8">
    <source>
        <dbReference type="Proteomes" id="UP000023152"/>
    </source>
</evidence>
<dbReference type="PROSITE" id="PS50011">
    <property type="entry name" value="PROTEIN_KINASE_DOM"/>
    <property type="match status" value="1"/>
</dbReference>
<dbReference type="InterPro" id="IPR011009">
    <property type="entry name" value="Kinase-like_dom_sf"/>
</dbReference>
<dbReference type="SMART" id="SM00220">
    <property type="entry name" value="S_TKc"/>
    <property type="match status" value="1"/>
</dbReference>
<feature type="compositionally biased region" description="Polar residues" evidence="5">
    <location>
        <begin position="55"/>
        <end position="73"/>
    </location>
</feature>
<dbReference type="SUPFAM" id="SSF56112">
    <property type="entry name" value="Protein kinase-like (PK-like)"/>
    <property type="match status" value="1"/>
</dbReference>
<dbReference type="PROSITE" id="PS00107">
    <property type="entry name" value="PROTEIN_KINASE_ATP"/>
    <property type="match status" value="1"/>
</dbReference>
<dbReference type="InterPro" id="IPR017441">
    <property type="entry name" value="Protein_kinase_ATP_BS"/>
</dbReference>
<comment type="similarity">
    <text evidence="4">Belongs to the protein kinase superfamily.</text>
</comment>
<evidence type="ECO:0000256" key="2">
    <source>
        <dbReference type="ARBA" id="ARBA00022840"/>
    </source>
</evidence>
<accession>X6N352</accession>
<dbReference type="Pfam" id="PF00069">
    <property type="entry name" value="Pkinase"/>
    <property type="match status" value="2"/>
</dbReference>
<evidence type="ECO:0000256" key="3">
    <source>
        <dbReference type="PROSITE-ProRule" id="PRU10141"/>
    </source>
</evidence>
<evidence type="ECO:0000256" key="5">
    <source>
        <dbReference type="SAM" id="MobiDB-lite"/>
    </source>
</evidence>
<evidence type="ECO:0000256" key="4">
    <source>
        <dbReference type="RuleBase" id="RU000304"/>
    </source>
</evidence>
<dbReference type="InterPro" id="IPR000719">
    <property type="entry name" value="Prot_kinase_dom"/>
</dbReference>
<feature type="domain" description="Protein kinase" evidence="6">
    <location>
        <begin position="212"/>
        <end position="401"/>
    </location>
</feature>
<dbReference type="Proteomes" id="UP000023152">
    <property type="component" value="Unassembled WGS sequence"/>
</dbReference>
<comment type="caution">
    <text evidence="7">The sequence shown here is derived from an EMBL/GenBank/DDBJ whole genome shotgun (WGS) entry which is preliminary data.</text>
</comment>
<keyword evidence="4" id="KW-0723">Serine/threonine-protein kinase</keyword>
<feature type="region of interest" description="Disordered" evidence="5">
    <location>
        <begin position="1"/>
        <end position="84"/>
    </location>
</feature>
<dbReference type="Gene3D" id="1.10.510.10">
    <property type="entry name" value="Transferase(Phosphotransferase) domain 1"/>
    <property type="match status" value="1"/>
</dbReference>